<dbReference type="InterPro" id="IPR008915">
    <property type="entry name" value="Peptidase_M50"/>
</dbReference>
<feature type="domain" description="Peptidase M50" evidence="7">
    <location>
        <begin position="123"/>
        <end position="223"/>
    </location>
</feature>
<organism evidence="8 9">
    <name type="scientific">Piptocephalis cylindrospora</name>
    <dbReference type="NCBI Taxonomy" id="1907219"/>
    <lineage>
        <taxon>Eukaryota</taxon>
        <taxon>Fungi</taxon>
        <taxon>Fungi incertae sedis</taxon>
        <taxon>Zoopagomycota</taxon>
        <taxon>Zoopagomycotina</taxon>
        <taxon>Zoopagomycetes</taxon>
        <taxon>Zoopagales</taxon>
        <taxon>Piptocephalidaceae</taxon>
        <taxon>Piptocephalis</taxon>
    </lineage>
</organism>
<dbReference type="AlphaFoldDB" id="A0A4P9Y7W5"/>
<name>A0A4P9Y7W5_9FUNG</name>
<dbReference type="GO" id="GO:0012505">
    <property type="term" value="C:endomembrane system"/>
    <property type="evidence" value="ECO:0007669"/>
    <property type="project" value="UniProtKB-SubCell"/>
</dbReference>
<dbReference type="Proteomes" id="UP000267251">
    <property type="component" value="Unassembled WGS sequence"/>
</dbReference>
<dbReference type="GO" id="GO:0004222">
    <property type="term" value="F:metalloendopeptidase activity"/>
    <property type="evidence" value="ECO:0007669"/>
    <property type="project" value="InterPro"/>
</dbReference>
<dbReference type="GO" id="GO:1905897">
    <property type="term" value="P:regulation of response to endoplasmic reticulum stress"/>
    <property type="evidence" value="ECO:0007669"/>
    <property type="project" value="TreeGrafter"/>
</dbReference>
<evidence type="ECO:0000256" key="1">
    <source>
        <dbReference type="ARBA" id="ARBA00004127"/>
    </source>
</evidence>
<keyword evidence="3 6" id="KW-1133">Transmembrane helix</keyword>
<gene>
    <name evidence="8" type="ORF">BJ684DRAFT_18552</name>
</gene>
<dbReference type="GO" id="GO:0016020">
    <property type="term" value="C:membrane"/>
    <property type="evidence" value="ECO:0007669"/>
    <property type="project" value="InterPro"/>
</dbReference>
<keyword evidence="2 6" id="KW-0812">Transmembrane</keyword>
<dbReference type="Pfam" id="PF02163">
    <property type="entry name" value="Peptidase_M50"/>
    <property type="match status" value="1"/>
</dbReference>
<accession>A0A4P9Y7W5</accession>
<evidence type="ECO:0000256" key="6">
    <source>
        <dbReference type="SAM" id="Phobius"/>
    </source>
</evidence>
<dbReference type="InterPro" id="IPR001193">
    <property type="entry name" value="MBTPS2"/>
</dbReference>
<dbReference type="PANTHER" id="PTHR13325">
    <property type="entry name" value="PROTEASE M50 MEMBRANE-BOUND TRANSCRIPTION FACTOR SITE 2 PROTEASE"/>
    <property type="match status" value="1"/>
</dbReference>
<dbReference type="EMBL" id="KZ987758">
    <property type="protein sequence ID" value="RKP15095.1"/>
    <property type="molecule type" value="Genomic_DNA"/>
</dbReference>
<evidence type="ECO:0000256" key="5">
    <source>
        <dbReference type="ARBA" id="ARBA00032658"/>
    </source>
</evidence>
<dbReference type="OrthoDB" id="7694678at2759"/>
<keyword evidence="9" id="KW-1185">Reference proteome</keyword>
<feature type="transmembrane region" description="Helical" evidence="6">
    <location>
        <begin position="147"/>
        <end position="165"/>
    </location>
</feature>
<dbReference type="GO" id="GO:0031293">
    <property type="term" value="P:membrane protein intracellular domain proteolysis"/>
    <property type="evidence" value="ECO:0007669"/>
    <property type="project" value="TreeGrafter"/>
</dbReference>
<evidence type="ECO:0000256" key="2">
    <source>
        <dbReference type="ARBA" id="ARBA00022692"/>
    </source>
</evidence>
<evidence type="ECO:0000256" key="3">
    <source>
        <dbReference type="ARBA" id="ARBA00022989"/>
    </source>
</evidence>
<sequence>MVRFQTKVRVGPGTLTFSPGYLKYECTTEGYALPSSQPVNASASSSWEGDWWQAGAWVATLCSPLACCLTLGALLTQLYSLLHWAFATASPGGEGQDTVPTIPILPLIPGWTIPGYHAPVVLGALLLTALVHEAGHALAARHAMVPVRSYGLFLLLLFPGAFVRLDEPSLTSRGPLAQWRIAAAGIWHNLLLLLLASLLLMGQWTDHLSVGLGAYRWVQDGAVVISVDSSSALSSALPVGSIIRHLDDALITSVEDWHQRLREAPSSRHPGAPVPRIALDTQLLSVSYHLIPNQPGRSP</sequence>
<reference evidence="9" key="1">
    <citation type="journal article" date="2018" name="Nat. Microbiol.">
        <title>Leveraging single-cell genomics to expand the fungal tree of life.</title>
        <authorList>
            <person name="Ahrendt S.R."/>
            <person name="Quandt C.A."/>
            <person name="Ciobanu D."/>
            <person name="Clum A."/>
            <person name="Salamov A."/>
            <person name="Andreopoulos B."/>
            <person name="Cheng J.F."/>
            <person name="Woyke T."/>
            <person name="Pelin A."/>
            <person name="Henrissat B."/>
            <person name="Reynolds N.K."/>
            <person name="Benny G.L."/>
            <person name="Smith M.E."/>
            <person name="James T.Y."/>
            <person name="Grigoriev I.V."/>
        </authorList>
    </citation>
    <scope>NUCLEOTIDE SEQUENCE [LARGE SCALE GENOMIC DNA]</scope>
</reference>
<feature type="transmembrane region" description="Helical" evidence="6">
    <location>
        <begin position="54"/>
        <end position="75"/>
    </location>
</feature>
<comment type="subcellular location">
    <subcellularLocation>
        <location evidence="1">Endomembrane system</location>
        <topology evidence="1">Multi-pass membrane protein</topology>
    </subcellularLocation>
</comment>
<keyword evidence="4 6" id="KW-0472">Membrane</keyword>
<protein>
    <recommendedName>
        <fullName evidence="5">Endopeptidase S2P</fullName>
    </recommendedName>
</protein>
<dbReference type="PANTHER" id="PTHR13325:SF3">
    <property type="entry name" value="MEMBRANE-BOUND TRANSCRIPTION FACTOR SITE-2 PROTEASE"/>
    <property type="match status" value="1"/>
</dbReference>
<dbReference type="PRINTS" id="PR01000">
    <property type="entry name" value="SREBPS2PTASE"/>
</dbReference>
<feature type="transmembrane region" description="Helical" evidence="6">
    <location>
        <begin position="177"/>
        <end position="200"/>
    </location>
</feature>
<evidence type="ECO:0000256" key="4">
    <source>
        <dbReference type="ARBA" id="ARBA00023136"/>
    </source>
</evidence>
<feature type="transmembrane region" description="Helical" evidence="6">
    <location>
        <begin position="116"/>
        <end position="135"/>
    </location>
</feature>
<dbReference type="GO" id="GO:0005737">
    <property type="term" value="C:cytoplasm"/>
    <property type="evidence" value="ECO:0007669"/>
    <property type="project" value="TreeGrafter"/>
</dbReference>
<evidence type="ECO:0000313" key="9">
    <source>
        <dbReference type="Proteomes" id="UP000267251"/>
    </source>
</evidence>
<evidence type="ECO:0000259" key="7">
    <source>
        <dbReference type="Pfam" id="PF02163"/>
    </source>
</evidence>
<proteinExistence type="predicted"/>
<evidence type="ECO:0000313" key="8">
    <source>
        <dbReference type="EMBL" id="RKP15095.1"/>
    </source>
</evidence>